<dbReference type="Pfam" id="PF06325">
    <property type="entry name" value="PrmA"/>
    <property type="match status" value="1"/>
</dbReference>
<keyword evidence="4" id="KW-0804">Transcription</keyword>
<feature type="region of interest" description="Disordered" evidence="6">
    <location>
        <begin position="618"/>
        <end position="697"/>
    </location>
</feature>
<evidence type="ECO:0000256" key="4">
    <source>
        <dbReference type="ARBA" id="ARBA00023163"/>
    </source>
</evidence>
<organism evidence="7 8">
    <name type="scientific">Pleodorina starrii</name>
    <dbReference type="NCBI Taxonomy" id="330485"/>
    <lineage>
        <taxon>Eukaryota</taxon>
        <taxon>Viridiplantae</taxon>
        <taxon>Chlorophyta</taxon>
        <taxon>core chlorophytes</taxon>
        <taxon>Chlorophyceae</taxon>
        <taxon>CS clade</taxon>
        <taxon>Chlamydomonadales</taxon>
        <taxon>Volvocaceae</taxon>
        <taxon>Pleodorina</taxon>
    </lineage>
</organism>
<dbReference type="PANTHER" id="PTHR11006:SF10">
    <property type="entry name" value="HISTONE-ARGININE METHYLTRANSFERASE CARMER-RELATED"/>
    <property type="match status" value="1"/>
</dbReference>
<reference evidence="7 8" key="1">
    <citation type="journal article" date="2023" name="Commun. Biol.">
        <title>Reorganization of the ancestral sex-determining regions during the evolution of trioecy in Pleodorina starrii.</title>
        <authorList>
            <person name="Takahashi K."/>
            <person name="Suzuki S."/>
            <person name="Kawai-Toyooka H."/>
            <person name="Yamamoto K."/>
            <person name="Hamaji T."/>
            <person name="Ootsuki R."/>
            <person name="Yamaguchi H."/>
            <person name="Kawachi M."/>
            <person name="Higashiyama T."/>
            <person name="Nozaki H."/>
        </authorList>
    </citation>
    <scope>NUCLEOTIDE SEQUENCE [LARGE SCALE GENOMIC DNA]</scope>
    <source>
        <strain evidence="7 8">NIES-4479</strain>
    </source>
</reference>
<feature type="region of interest" description="Disordered" evidence="6">
    <location>
        <begin position="886"/>
        <end position="934"/>
    </location>
</feature>
<protein>
    <recommendedName>
        <fullName evidence="1">type I protein arginine methyltransferase</fullName>
        <ecNumber evidence="1">2.1.1.319</ecNumber>
    </recommendedName>
</protein>
<dbReference type="GO" id="GO:0035242">
    <property type="term" value="F:protein-arginine omega-N asymmetric methyltransferase activity"/>
    <property type="evidence" value="ECO:0007669"/>
    <property type="project" value="UniProtKB-EC"/>
</dbReference>
<dbReference type="Gene3D" id="3.40.50.150">
    <property type="entry name" value="Vaccinia Virus protein VP39"/>
    <property type="match status" value="2"/>
</dbReference>
<dbReference type="InterPro" id="IPR029063">
    <property type="entry name" value="SAM-dependent_MTases_sf"/>
</dbReference>
<dbReference type="SUPFAM" id="SSF53335">
    <property type="entry name" value="S-adenosyl-L-methionine-dependent methyltransferases"/>
    <property type="match status" value="2"/>
</dbReference>
<evidence type="ECO:0000256" key="6">
    <source>
        <dbReference type="SAM" id="MobiDB-lite"/>
    </source>
</evidence>
<accession>A0A9W6F2M1</accession>
<dbReference type="EMBL" id="BRXU01000007">
    <property type="protein sequence ID" value="GLC53356.1"/>
    <property type="molecule type" value="Genomic_DNA"/>
</dbReference>
<dbReference type="InterPro" id="IPR011990">
    <property type="entry name" value="TPR-like_helical_dom_sf"/>
</dbReference>
<feature type="compositionally biased region" description="Low complexity" evidence="6">
    <location>
        <begin position="907"/>
        <end position="919"/>
    </location>
</feature>
<feature type="compositionally biased region" description="Acidic residues" evidence="6">
    <location>
        <begin position="634"/>
        <end position="645"/>
    </location>
</feature>
<evidence type="ECO:0000313" key="7">
    <source>
        <dbReference type="EMBL" id="GLC53356.1"/>
    </source>
</evidence>
<evidence type="ECO:0000256" key="2">
    <source>
        <dbReference type="ARBA" id="ARBA00022691"/>
    </source>
</evidence>
<feature type="region of interest" description="Disordered" evidence="6">
    <location>
        <begin position="1"/>
        <end position="116"/>
    </location>
</feature>
<dbReference type="InterPro" id="IPR025799">
    <property type="entry name" value="Arg_MeTrfase"/>
</dbReference>
<feature type="compositionally biased region" description="Low complexity" evidence="6">
    <location>
        <begin position="98"/>
        <end position="116"/>
    </location>
</feature>
<sequence length="1289" mass="133548">MSRGDCHSSRSVGGDSGADKADGDGGGCVEVAAAASPLPSPPSSPPARRTDAEDGAEAAAASFRPHFPSLSQTIGAHSAVESEGGGAAPSKESPPEAPAAAAAAEAEAAAAGPSSESQRAALAARIACLEARWREAVSYLRSGDPLSAAAALTLLMRTCRTSRLTHRDLPTARSNLAAALLAAGGLAEEALAEAEAVVAELEARPPGLLDAPARRALVRGHLARGQALSALGRHAAAVASLERGLALEPSHTRMRSEMDAAGRALLRQLLAGCYSETLALPAPEPRPLALSYNVSGAVSPAAAAAGAQPDATALQLRWEELLPARLLTPRAAEVDDRTRDTYNFVTIETDVRMPKRCLRVLHDSARLAAVREAVQAAVEAARRGGGSGGGGEGDEDERDVRVLLLGSCAGLMGLVALRAGAVHVTCVERWLYLASAAGEVLAGAGVPPDRYRVSYRRPTELRLREDVPICCNVVVATDLLNDGLLTSGLLPAVRHVAAAGLLTRDAVVVPAAATVWMQAAQLAAPPPRETSGLDLQAMDRLRWWPSHSLGGPMAEGAYLPLSQPKVAWHFDVLDCPDSTEARTLDLELEVAGRFNAVVWWYDIRLYGDIRLVTHQPLAPRSAPQGAGDGMTSSNDEEEGDDEEEAHNESCWRGDGNAGRGDGGTALAADEPGQWAMVVVGGGGGERPAGRSSPDEPARLQSLRAAVHWLPGPIRVAAGDVLPLTVCHNTVAMRFEVLTADYQWLVTRDPSLPPAMWAGLADTARLAAYRRAIERAVRRLRAAGRPVVALDVGCGGGALALAAAAAGADSVVAAEVHPGLVAAARRCAAENGLGHKVAVIPGDVGELVRGRDLPYTGANLIILDLFDAGLLGHRALATLECVKRRLAGSGPPAAEPEEAAPHPPPPQQQQQQPDAEVEAAGRGGADAEEGGAPGGRVEVVPAAARVWAVGLELLTRRVAGEDMSALNKYRWDDKYETVRLQDLPYRQLTAPVPVFDFNFTQPPADDLGGGRGGAVYPSTALVEAQVVAKGVLNAVAFWYDLKLDEHSDEPPLSNAPPGLASTAEEALAAAAAAAAGGANRRYGRRYSRRCQALQYLDCALPVALPGGGGDSDTSGGGGGGRTVVLHAQRTTAGIRFGLRPGVGVPVPRPPFKVEWGGGVSIENPHVQRARYCQLLVSEWLQRLPRIGGGGGGATTSIAADLAPLWRHCGSLALDPVALAEVTHRLTLLERLYGKAGSGGGGAGIGADDGRAVAAAVAAAEGSVGVEEGGEGRVGLVRPEDVSLGLPAVWF</sequence>
<dbReference type="EC" id="2.1.1.319" evidence="1"/>
<dbReference type="PANTHER" id="PTHR11006">
    <property type="entry name" value="PROTEIN ARGININE N-METHYLTRANSFERASE"/>
    <property type="match status" value="1"/>
</dbReference>
<dbReference type="SUPFAM" id="SSF48452">
    <property type="entry name" value="TPR-like"/>
    <property type="match status" value="1"/>
</dbReference>
<proteinExistence type="predicted"/>
<evidence type="ECO:0000256" key="5">
    <source>
        <dbReference type="ARBA" id="ARBA00049086"/>
    </source>
</evidence>
<gene>
    <name evidence="7" type="primary">PLEST002234</name>
    <name evidence="7" type="ORF">PLESTB_000735900</name>
</gene>
<keyword evidence="3" id="KW-0805">Transcription regulation</keyword>
<dbReference type="Gene3D" id="1.25.40.10">
    <property type="entry name" value="Tetratricopeptide repeat domain"/>
    <property type="match status" value="1"/>
</dbReference>
<evidence type="ECO:0000313" key="8">
    <source>
        <dbReference type="Proteomes" id="UP001165080"/>
    </source>
</evidence>
<evidence type="ECO:0000256" key="3">
    <source>
        <dbReference type="ARBA" id="ARBA00023015"/>
    </source>
</evidence>
<keyword evidence="2" id="KW-0949">S-adenosyl-L-methionine</keyword>
<keyword evidence="8" id="KW-1185">Reference proteome</keyword>
<evidence type="ECO:0000256" key="1">
    <source>
        <dbReference type="ARBA" id="ARBA00011925"/>
    </source>
</evidence>
<comment type="caution">
    <text evidence="7">The sequence shown here is derived from an EMBL/GenBank/DDBJ whole genome shotgun (WGS) entry which is preliminary data.</text>
</comment>
<dbReference type="Proteomes" id="UP001165080">
    <property type="component" value="Unassembled WGS sequence"/>
</dbReference>
<name>A0A9W6F2M1_9CHLO</name>
<dbReference type="GO" id="GO:0070611">
    <property type="term" value="F:histone H3R2 methyltransferase activity"/>
    <property type="evidence" value="ECO:0007669"/>
    <property type="project" value="TreeGrafter"/>
</dbReference>
<dbReference type="Gene3D" id="2.70.160.11">
    <property type="entry name" value="Hnrnp arginine n-methyltransferase1"/>
    <property type="match status" value="2"/>
</dbReference>
<comment type="catalytic activity">
    <reaction evidence="5">
        <text>L-arginyl-[protein] + 2 S-adenosyl-L-methionine = N(omega),N(omega)-dimethyl-L-arginyl-[protein] + 2 S-adenosyl-L-homocysteine + 2 H(+)</text>
        <dbReference type="Rhea" id="RHEA:48096"/>
        <dbReference type="Rhea" id="RHEA-COMP:10532"/>
        <dbReference type="Rhea" id="RHEA-COMP:11991"/>
        <dbReference type="ChEBI" id="CHEBI:15378"/>
        <dbReference type="ChEBI" id="CHEBI:29965"/>
        <dbReference type="ChEBI" id="CHEBI:57856"/>
        <dbReference type="ChEBI" id="CHEBI:59789"/>
        <dbReference type="ChEBI" id="CHEBI:61897"/>
        <dbReference type="EC" id="2.1.1.319"/>
    </reaction>
</comment>